<evidence type="ECO:0000313" key="1">
    <source>
        <dbReference type="EMBL" id="PPQ70365.1"/>
    </source>
</evidence>
<dbReference type="AlphaFoldDB" id="A0A409VVS2"/>
<proteinExistence type="predicted"/>
<name>A0A409VVS2_9AGAR</name>
<dbReference type="EMBL" id="NHYE01005544">
    <property type="protein sequence ID" value="PPQ70365.1"/>
    <property type="molecule type" value="Genomic_DNA"/>
</dbReference>
<keyword evidence="2" id="KW-1185">Reference proteome</keyword>
<reference evidence="1 2" key="1">
    <citation type="journal article" date="2018" name="Evol. Lett.">
        <title>Horizontal gene cluster transfer increased hallucinogenic mushroom diversity.</title>
        <authorList>
            <person name="Reynolds H.T."/>
            <person name="Vijayakumar V."/>
            <person name="Gluck-Thaler E."/>
            <person name="Korotkin H.B."/>
            <person name="Matheny P.B."/>
            <person name="Slot J.C."/>
        </authorList>
    </citation>
    <scope>NUCLEOTIDE SEQUENCE [LARGE SCALE GENOMIC DNA]</scope>
    <source>
        <strain evidence="1 2">SRW20</strain>
    </source>
</reference>
<dbReference type="Proteomes" id="UP000284706">
    <property type="component" value="Unassembled WGS sequence"/>
</dbReference>
<organism evidence="1 2">
    <name type="scientific">Gymnopilus dilepis</name>
    <dbReference type="NCBI Taxonomy" id="231916"/>
    <lineage>
        <taxon>Eukaryota</taxon>
        <taxon>Fungi</taxon>
        <taxon>Dikarya</taxon>
        <taxon>Basidiomycota</taxon>
        <taxon>Agaricomycotina</taxon>
        <taxon>Agaricomycetes</taxon>
        <taxon>Agaricomycetidae</taxon>
        <taxon>Agaricales</taxon>
        <taxon>Agaricineae</taxon>
        <taxon>Hymenogastraceae</taxon>
        <taxon>Gymnopilus</taxon>
    </lineage>
</organism>
<evidence type="ECO:0000313" key="2">
    <source>
        <dbReference type="Proteomes" id="UP000284706"/>
    </source>
</evidence>
<comment type="caution">
    <text evidence="1">The sequence shown here is derived from an EMBL/GenBank/DDBJ whole genome shotgun (WGS) entry which is preliminary data.</text>
</comment>
<sequence>MMVASERHVAIRSTTGPAKPLGPVLEELGLVPLIFGLKGPTKIVGLFNSAVTPACTLLLVRPGDELQLAFVAAPVLALAVLVVPEATDTA</sequence>
<protein>
    <submittedName>
        <fullName evidence="1">Uncharacterized protein</fullName>
    </submittedName>
</protein>
<accession>A0A409VVS2</accession>
<dbReference type="InParanoid" id="A0A409VVS2"/>
<gene>
    <name evidence="1" type="ORF">CVT26_013799</name>
</gene>